<dbReference type="GO" id="GO:0008474">
    <property type="term" value="F:palmitoyl-(protein) hydrolase activity"/>
    <property type="evidence" value="ECO:0007669"/>
    <property type="project" value="TreeGrafter"/>
</dbReference>
<dbReference type="OrthoDB" id="2418081at2759"/>
<dbReference type="InterPro" id="IPR003140">
    <property type="entry name" value="PLipase/COase/thioEstase"/>
</dbReference>
<accession>A0A081AUC0</accession>
<dbReference type="Pfam" id="PF02230">
    <property type="entry name" value="Abhydrolase_2"/>
    <property type="match status" value="1"/>
</dbReference>
<evidence type="ECO:0000259" key="3">
    <source>
        <dbReference type="Pfam" id="PF02230"/>
    </source>
</evidence>
<keyword evidence="2" id="KW-0378">Hydrolase</keyword>
<evidence type="ECO:0000313" key="4">
    <source>
        <dbReference type="EMBL" id="ETO82481.1"/>
    </source>
</evidence>
<sequence>MPVELLVETVNQNAPNVAIICIIKARDATLDNASLVSKDCINSSLLRIRFVSFRQFAMNLSALLHLLLLALVSSSCSSTMVVDKQNTVVYNSEKPSAVVFFLHGLGDTAHGWADMFRGVAEDMPHVKFVLPTAKPRPVTIANGREIPAWYDIEAFVGGAGYAAGIDQTRDALESMIAQEVKAGIPRSRIVVGGFSQGGAVSYFTGFQTKQPIGGIMVLSSFIPREKEFKFAPETADVPLLICHGNADSRARYEWALKSKQRLTDAGVKDITFHTYPNMDHTSSPQEIKDIRAWLGRVLPAISSKQEL</sequence>
<dbReference type="GO" id="GO:0052689">
    <property type="term" value="F:carboxylic ester hydrolase activity"/>
    <property type="evidence" value="ECO:0007669"/>
    <property type="project" value="TreeGrafter"/>
</dbReference>
<organism evidence="4 5">
    <name type="scientific">Phytophthora nicotianae P1976</name>
    <dbReference type="NCBI Taxonomy" id="1317066"/>
    <lineage>
        <taxon>Eukaryota</taxon>
        <taxon>Sar</taxon>
        <taxon>Stramenopiles</taxon>
        <taxon>Oomycota</taxon>
        <taxon>Peronosporomycetes</taxon>
        <taxon>Peronosporales</taxon>
        <taxon>Peronosporaceae</taxon>
        <taxon>Phytophthora</taxon>
    </lineage>
</organism>
<dbReference type="PANTHER" id="PTHR10655">
    <property type="entry name" value="LYSOPHOSPHOLIPASE-RELATED"/>
    <property type="match status" value="1"/>
</dbReference>
<dbReference type="InterPro" id="IPR029058">
    <property type="entry name" value="AB_hydrolase_fold"/>
</dbReference>
<protein>
    <recommendedName>
        <fullName evidence="3">Phospholipase/carboxylesterase/thioesterase domain-containing protein</fullName>
    </recommendedName>
</protein>
<evidence type="ECO:0000313" key="5">
    <source>
        <dbReference type="Proteomes" id="UP000028582"/>
    </source>
</evidence>
<feature type="domain" description="Phospholipase/carboxylesterase/thioesterase" evidence="3">
    <location>
        <begin position="86"/>
        <end position="294"/>
    </location>
</feature>
<dbReference type="PANTHER" id="PTHR10655:SF17">
    <property type="entry name" value="LYSOPHOSPHOLIPASE-LIKE PROTEIN 1"/>
    <property type="match status" value="1"/>
</dbReference>
<evidence type="ECO:0000256" key="2">
    <source>
        <dbReference type="ARBA" id="ARBA00022801"/>
    </source>
</evidence>
<reference evidence="4 5" key="1">
    <citation type="submission" date="2013-11" db="EMBL/GenBank/DDBJ databases">
        <title>The Genome Sequence of Phytophthora parasitica P1976.</title>
        <authorList>
            <consortium name="The Broad Institute Genomics Platform"/>
            <person name="Russ C."/>
            <person name="Tyler B."/>
            <person name="Panabieres F."/>
            <person name="Shan W."/>
            <person name="Tripathy S."/>
            <person name="Grunwald N."/>
            <person name="Machado M."/>
            <person name="Johnson C.S."/>
            <person name="Walker B."/>
            <person name="Young S."/>
            <person name="Zeng Q."/>
            <person name="Gargeya S."/>
            <person name="Fitzgerald M."/>
            <person name="Haas B."/>
            <person name="Abouelleil A."/>
            <person name="Allen A.W."/>
            <person name="Alvarado L."/>
            <person name="Arachchi H.M."/>
            <person name="Berlin A.M."/>
            <person name="Chapman S.B."/>
            <person name="Gainer-Dewar J."/>
            <person name="Goldberg J."/>
            <person name="Griggs A."/>
            <person name="Gujja S."/>
            <person name="Hansen M."/>
            <person name="Howarth C."/>
            <person name="Imamovic A."/>
            <person name="Ireland A."/>
            <person name="Larimer J."/>
            <person name="McCowan C."/>
            <person name="Murphy C."/>
            <person name="Pearson M."/>
            <person name="Poon T.W."/>
            <person name="Priest M."/>
            <person name="Roberts A."/>
            <person name="Saif S."/>
            <person name="Shea T."/>
            <person name="Sisk P."/>
            <person name="Sykes S."/>
            <person name="Wortman J."/>
            <person name="Nusbaum C."/>
            <person name="Birren B."/>
        </authorList>
    </citation>
    <scope>NUCLEOTIDE SEQUENCE [LARGE SCALE GENOMIC DNA]</scope>
    <source>
        <strain evidence="4 5">P1976</strain>
    </source>
</reference>
<proteinExistence type="inferred from homology"/>
<dbReference type="EMBL" id="ANJA01000692">
    <property type="protein sequence ID" value="ETO82481.1"/>
    <property type="molecule type" value="Genomic_DNA"/>
</dbReference>
<comment type="similarity">
    <text evidence="1">Belongs to the AB hydrolase superfamily. AB hydrolase 2 family.</text>
</comment>
<comment type="caution">
    <text evidence="4">The sequence shown here is derived from an EMBL/GenBank/DDBJ whole genome shotgun (WGS) entry which is preliminary data.</text>
</comment>
<dbReference type="AlphaFoldDB" id="A0A081AUC0"/>
<name>A0A081AUC0_PHYNI</name>
<dbReference type="Proteomes" id="UP000028582">
    <property type="component" value="Unassembled WGS sequence"/>
</dbReference>
<dbReference type="GO" id="GO:0005737">
    <property type="term" value="C:cytoplasm"/>
    <property type="evidence" value="ECO:0007669"/>
    <property type="project" value="TreeGrafter"/>
</dbReference>
<evidence type="ECO:0000256" key="1">
    <source>
        <dbReference type="ARBA" id="ARBA00006499"/>
    </source>
</evidence>
<gene>
    <name evidence="4" type="ORF">F444_03389</name>
</gene>
<dbReference type="SUPFAM" id="SSF53474">
    <property type="entry name" value="alpha/beta-Hydrolases"/>
    <property type="match status" value="1"/>
</dbReference>
<dbReference type="InterPro" id="IPR050565">
    <property type="entry name" value="LYPA1-2/EST-like"/>
</dbReference>
<dbReference type="Gene3D" id="3.40.50.1820">
    <property type="entry name" value="alpha/beta hydrolase"/>
    <property type="match status" value="1"/>
</dbReference>